<organism evidence="2 3">
    <name type="scientific">Mycena chlorophos</name>
    <name type="common">Agaric fungus</name>
    <name type="synonym">Agaricus chlorophos</name>
    <dbReference type="NCBI Taxonomy" id="658473"/>
    <lineage>
        <taxon>Eukaryota</taxon>
        <taxon>Fungi</taxon>
        <taxon>Dikarya</taxon>
        <taxon>Basidiomycota</taxon>
        <taxon>Agaricomycotina</taxon>
        <taxon>Agaricomycetes</taxon>
        <taxon>Agaricomycetidae</taxon>
        <taxon>Agaricales</taxon>
        <taxon>Marasmiineae</taxon>
        <taxon>Mycenaceae</taxon>
        <taxon>Mycena</taxon>
    </lineage>
</organism>
<evidence type="ECO:0000256" key="1">
    <source>
        <dbReference type="SAM" id="MobiDB-lite"/>
    </source>
</evidence>
<proteinExistence type="predicted"/>
<feature type="compositionally biased region" description="Low complexity" evidence="1">
    <location>
        <begin position="70"/>
        <end position="83"/>
    </location>
</feature>
<dbReference type="EMBL" id="JACAZE010000003">
    <property type="protein sequence ID" value="KAF7319459.1"/>
    <property type="molecule type" value="Genomic_DNA"/>
</dbReference>
<reference evidence="2" key="1">
    <citation type="submission" date="2020-05" db="EMBL/GenBank/DDBJ databases">
        <title>Mycena genomes resolve the evolution of fungal bioluminescence.</title>
        <authorList>
            <person name="Tsai I.J."/>
        </authorList>
    </citation>
    <scope>NUCLEOTIDE SEQUENCE</scope>
    <source>
        <strain evidence="2">110903Hualien_Pintung</strain>
    </source>
</reference>
<gene>
    <name evidence="2" type="ORF">HMN09_00284500</name>
</gene>
<dbReference type="AlphaFoldDB" id="A0A8H6TLV2"/>
<dbReference type="Proteomes" id="UP000613580">
    <property type="component" value="Unassembled WGS sequence"/>
</dbReference>
<comment type="caution">
    <text evidence="2">The sequence shown here is derived from an EMBL/GenBank/DDBJ whole genome shotgun (WGS) entry which is preliminary data.</text>
</comment>
<feature type="compositionally biased region" description="Polar residues" evidence="1">
    <location>
        <begin position="50"/>
        <end position="60"/>
    </location>
</feature>
<feature type="region of interest" description="Disordered" evidence="1">
    <location>
        <begin position="1"/>
        <end position="173"/>
    </location>
</feature>
<evidence type="ECO:0000313" key="2">
    <source>
        <dbReference type="EMBL" id="KAF7319459.1"/>
    </source>
</evidence>
<protein>
    <submittedName>
        <fullName evidence="2">Uncharacterized protein</fullName>
    </submittedName>
</protein>
<name>A0A8H6TLV2_MYCCL</name>
<feature type="compositionally biased region" description="Low complexity" evidence="1">
    <location>
        <begin position="7"/>
        <end position="23"/>
    </location>
</feature>
<feature type="compositionally biased region" description="Basic and acidic residues" evidence="1">
    <location>
        <begin position="218"/>
        <end position="264"/>
    </location>
</feature>
<evidence type="ECO:0000313" key="3">
    <source>
        <dbReference type="Proteomes" id="UP000613580"/>
    </source>
</evidence>
<accession>A0A8H6TLV2</accession>
<sequence>MSQTNLSVPSRPSTPKSTRSTESVAVPSTRTAIAASPRSRTPSSAARSRYNSINKSSASLASIPETKALPMPTTTMPTSMPMPILKPTTIPLPSSYYRDTSAPISRFSLAPPVPGRRLGKHKAKSSASLHGRYRIQDEDNSPPVPAMPAKDRDRDESQKPEEGQELDEQTLRLKNYLEEKTLEFVGMHHSRSRTPSTATDEAASMMSFPAVKVTIELVKPEPERKVNDEKKEKKEKERKERKEKKAEEKKQDEEKKDNAKKVDVQEGDPTKMPSSRHRRKVQPEERYAMFLGDQVPAEEPRAKTMRRNAQRPINIGHNPYYLAAKKAAASSASLYMPTETPLVYRKDRWDIIRREQEEEARAAAALLKPPSLYKRVFGKILKS</sequence>
<feature type="compositionally biased region" description="Low complexity" evidence="1">
    <location>
        <begin position="34"/>
        <end position="49"/>
    </location>
</feature>
<feature type="region of interest" description="Disordered" evidence="1">
    <location>
        <begin position="185"/>
        <end position="309"/>
    </location>
</feature>
<feature type="compositionally biased region" description="Basic and acidic residues" evidence="1">
    <location>
        <begin position="149"/>
        <end position="162"/>
    </location>
</feature>
<keyword evidence="3" id="KW-1185">Reference proteome</keyword>